<sequence length="561" mass="64143">MTSAKHEKSPLTIPVEFIEKIQNIITDMSAEGIKRMTLIAKNAQRFYKEPVDSWVLGWIYRFTRTRITQINDSIGAMKKNDDYYMHLNCFKELIREGSWEKTSYNYYLFYELIKTIPDYKSLEGDQLLLLVHTLRDEIFVKIDTLINEYKLGKRYRKKHDAEIAAISQNSQQRSNEVLIFNDLKMAQAEALSKKDKIVFCLVNDGNWQLSLVDSVGSIYSLELTDELYQNLTTKNIQDIKGLHPIHLKPIKAECIKAKDQYLTRVHLLNAPEQTNEELVAQNIYSTFVLRYAAERNALWWINSLGAINKVELNDYPEINALLSNGSAPLNNEDLLRLKLQLLTVKTTQNINSSIVNQLDGLLAGMFKEKANPASSEVKRVHSEEQAKEIALARLKLIVNPKENNAELTLHGISSTFILRQAGKKNTLWWANSVGVINKIELNAYAELNAWLQEHQEQLNQEDEVQLKHYLMNVNTSQALPFEKVRVLNTLLADTFKKVLHAPNSEASVKPATQPVITPPKALTGDRYSSLAELPTLWQKKRLEYQQEAPRNSSVQSSSSAL</sequence>
<dbReference type="OrthoDB" id="5651653at2"/>
<reference evidence="1 2" key="1">
    <citation type="journal article" date="2011" name="BMC Genomics">
        <title>Insight into cross-talk between intra-amoebal pathogens.</title>
        <authorList>
            <person name="Gimenez G."/>
            <person name="Bertelli C."/>
            <person name="Moliner C."/>
            <person name="Robert C."/>
            <person name="Raoult D."/>
            <person name="Fournier P.E."/>
            <person name="Greub G."/>
        </authorList>
    </citation>
    <scope>NUCLEOTIDE SEQUENCE [LARGE SCALE GENOMIC DNA]</scope>
    <source>
        <strain evidence="1 2">LLAP12</strain>
    </source>
</reference>
<proteinExistence type="predicted"/>
<dbReference type="RefSeq" id="WP_006869792.1">
    <property type="nucleotide sequence ID" value="NZ_JH413805.1"/>
</dbReference>
<dbReference type="EMBL" id="JH413805">
    <property type="protein sequence ID" value="EHL32056.1"/>
    <property type="molecule type" value="Genomic_DNA"/>
</dbReference>
<protein>
    <submittedName>
        <fullName evidence="1">Uncharacterized protein</fullName>
    </submittedName>
</protein>
<dbReference type="eggNOG" id="ENOG5030SWI">
    <property type="taxonomic scope" value="Bacteria"/>
</dbReference>
<dbReference type="Proteomes" id="UP000002770">
    <property type="component" value="Unassembled WGS sequence"/>
</dbReference>
<name>G9EKU5_9GAMM</name>
<dbReference type="HOGENOM" id="CLU_485542_0_0_6"/>
<organism evidence="1 2">
    <name type="scientific">Legionella drancourtii LLAP12</name>
    <dbReference type="NCBI Taxonomy" id="658187"/>
    <lineage>
        <taxon>Bacteria</taxon>
        <taxon>Pseudomonadati</taxon>
        <taxon>Pseudomonadota</taxon>
        <taxon>Gammaproteobacteria</taxon>
        <taxon>Legionellales</taxon>
        <taxon>Legionellaceae</taxon>
        <taxon>Legionella</taxon>
    </lineage>
</organism>
<dbReference type="AlphaFoldDB" id="G9EKU5"/>
<accession>G9EKU5</accession>
<gene>
    <name evidence="1" type="ORF">LDG_5836</name>
</gene>
<evidence type="ECO:0000313" key="2">
    <source>
        <dbReference type="Proteomes" id="UP000002770"/>
    </source>
</evidence>
<keyword evidence="2" id="KW-1185">Reference proteome</keyword>
<evidence type="ECO:0000313" key="1">
    <source>
        <dbReference type="EMBL" id="EHL32056.1"/>
    </source>
</evidence>
<dbReference type="STRING" id="658187.LDG_5836"/>
<dbReference type="InParanoid" id="G9EKU5"/>